<evidence type="ECO:0000256" key="1">
    <source>
        <dbReference type="SAM" id="MobiDB-lite"/>
    </source>
</evidence>
<organism evidence="2 3">
    <name type="scientific">Riccia sorocarpa</name>
    <dbReference type="NCBI Taxonomy" id="122646"/>
    <lineage>
        <taxon>Eukaryota</taxon>
        <taxon>Viridiplantae</taxon>
        <taxon>Streptophyta</taxon>
        <taxon>Embryophyta</taxon>
        <taxon>Marchantiophyta</taxon>
        <taxon>Marchantiopsida</taxon>
        <taxon>Marchantiidae</taxon>
        <taxon>Marchantiales</taxon>
        <taxon>Ricciaceae</taxon>
        <taxon>Riccia</taxon>
    </lineage>
</organism>
<dbReference type="Proteomes" id="UP001633002">
    <property type="component" value="Unassembled WGS sequence"/>
</dbReference>
<evidence type="ECO:0000313" key="3">
    <source>
        <dbReference type="Proteomes" id="UP001633002"/>
    </source>
</evidence>
<protein>
    <submittedName>
        <fullName evidence="2">Uncharacterized protein</fullName>
    </submittedName>
</protein>
<feature type="compositionally biased region" description="Basic and acidic residues" evidence="1">
    <location>
        <begin position="94"/>
        <end position="105"/>
    </location>
</feature>
<evidence type="ECO:0000313" key="2">
    <source>
        <dbReference type="EMBL" id="KAL3675368.1"/>
    </source>
</evidence>
<name>A0ABD3G8T7_9MARC</name>
<reference evidence="2 3" key="1">
    <citation type="submission" date="2024-09" db="EMBL/GenBank/DDBJ databases">
        <title>Chromosome-scale assembly of Riccia sorocarpa.</title>
        <authorList>
            <person name="Paukszto L."/>
        </authorList>
    </citation>
    <scope>NUCLEOTIDE SEQUENCE [LARGE SCALE GENOMIC DNA]</scope>
    <source>
        <strain evidence="2">LP-2024</strain>
        <tissue evidence="2">Aerial parts of the thallus</tissue>
    </source>
</reference>
<sequence length="221" mass="24228">MGRGGGNGPSLFELHMRAVARLGTTDAFEKAFGFAIRRIAPLANIPHIISGDINTTSRKRKGPATSTIHPTDTHRHNRVAVTTQVNRTVRGRLSFDFEPPQRAEMEPGESSRPPQHAVTELGESSRPPVSAVTAVTTLSSSTDDSAKPIASPEEPEFEVLADPEIAVPRPYSADPDEPVVLGVILRRRPNTRASMTRQRETINEVMQHGQAIEEQIVDKRF</sequence>
<dbReference type="EMBL" id="JBJQOH010000008">
    <property type="protein sequence ID" value="KAL3675368.1"/>
    <property type="molecule type" value="Genomic_DNA"/>
</dbReference>
<keyword evidence="3" id="KW-1185">Reference proteome</keyword>
<feature type="region of interest" description="Disordered" evidence="1">
    <location>
        <begin position="94"/>
        <end position="130"/>
    </location>
</feature>
<accession>A0ABD3G8T7</accession>
<proteinExistence type="predicted"/>
<comment type="caution">
    <text evidence="2">The sequence shown here is derived from an EMBL/GenBank/DDBJ whole genome shotgun (WGS) entry which is preliminary data.</text>
</comment>
<gene>
    <name evidence="2" type="ORF">R1sor_025316</name>
</gene>
<dbReference type="AlphaFoldDB" id="A0ABD3G8T7"/>